<comment type="catalytic activity">
    <reaction evidence="18">
        <text>beta-D-glucosyl-N-dodecanoylsphing-4-enine + cholesterol = N-dodecanoylsphing-4-enine + cholesteryl 3-beta-D-glucoside</text>
        <dbReference type="Rhea" id="RHEA:70307"/>
        <dbReference type="ChEBI" id="CHEBI:16113"/>
        <dbReference type="ChEBI" id="CHEBI:17495"/>
        <dbReference type="ChEBI" id="CHEBI:72956"/>
        <dbReference type="ChEBI" id="CHEBI:76297"/>
    </reaction>
    <physiologicalReaction direction="left-to-right" evidence="18">
        <dbReference type="Rhea" id="RHEA:70308"/>
    </physiologicalReaction>
    <physiologicalReaction direction="right-to-left" evidence="18">
        <dbReference type="Rhea" id="RHEA:70309"/>
    </physiologicalReaction>
</comment>
<sequence length="568" mass="63385">MLGRKVTGRGSDRYVIAGKEGLLWWKSFLQHLQLLGLNTQKLWSQPCTMWTGYIIFLMGAFLMSVMQLAEGGKPCVPVNFGHGSVVCVCNSTYCDSVDPLVILALGNYSKYESSQDGKRLESSRGTLQANRTVQGVVLTLNTAKKYQQIKGFGGAVTDSAAMNILSLSPETQKNLINSYFSEEGIEYNVLRVPMASCDFSLGNYTYDDTTDDFELKHFNLKDEDTKLKIPIIQKALAVSKKPISLFASPWSSPSWLKTNGDVIGKGTLKGKPGDKYHKTWANYFIRFLDEYAKHNLTFWAVTAENEPTSGTITDFPFQALGFTPEHQRDFIALDLGPALASSAHAKVKLLILDDQRLLLPYWAKVVLSDLHAAKYIHGIAVHWYFDALAPADLTLGTTHKLFPDYFLFATEACNGFLLWDKGVQLGSWDRGNKYSHSIIEDLNHYVTGWTDWNLALNAQGGPNWVKNYVDSPVIVEPGKDLFFKQPMFYHMAHFSKFVSEGSQRVGLDSSEASNLESVAFLRPDGAAAVVVLNRTPVDVPFVISDPEHGNINTISPANTIQTYLWRRQ</sequence>
<keyword evidence="28" id="KW-1185">Reference proteome</keyword>
<comment type="similarity">
    <text evidence="6 23">Belongs to the glycosyl hydrolase 30 family.</text>
</comment>
<dbReference type="Pfam" id="PF17189">
    <property type="entry name" value="Glyco_hydro_30C"/>
    <property type="match status" value="1"/>
</dbReference>
<comment type="catalytic activity">
    <reaction evidence="22">
        <text>beta-D-glucosyl-N-(9Z-octadecenoyl)-sphing-4E-enine + cholesterol = N-(9Z-octadecenoyl)-sphing-4-enine + cholesteryl 3-beta-D-glucoside</text>
        <dbReference type="Rhea" id="RHEA:58324"/>
        <dbReference type="ChEBI" id="CHEBI:16113"/>
        <dbReference type="ChEBI" id="CHEBI:17495"/>
        <dbReference type="ChEBI" id="CHEBI:77996"/>
        <dbReference type="ChEBI" id="CHEBI:139140"/>
    </reaction>
    <physiologicalReaction direction="left-to-right" evidence="22">
        <dbReference type="Rhea" id="RHEA:58325"/>
    </physiologicalReaction>
    <physiologicalReaction direction="right-to-left" evidence="22">
        <dbReference type="Rhea" id="RHEA:58326"/>
    </physiologicalReaction>
</comment>
<comment type="caution">
    <text evidence="27">The sequence shown here is derived from an EMBL/GenBank/DDBJ whole genome shotgun (WGS) entry which is preliminary data.</text>
</comment>
<dbReference type="GO" id="GO:0008203">
    <property type="term" value="P:cholesterol metabolic process"/>
    <property type="evidence" value="ECO:0007669"/>
    <property type="project" value="UniProtKB-ARBA"/>
</dbReference>
<keyword evidence="24" id="KW-0472">Membrane</keyword>
<comment type="catalytic activity">
    <reaction evidence="1">
        <text>a beta-D-glucosyl-(1&lt;-&gt;1')-N-acylsphing-4-enine + H2O = an N-acylsphing-4-enine + D-glucose</text>
        <dbReference type="Rhea" id="RHEA:13269"/>
        <dbReference type="ChEBI" id="CHEBI:4167"/>
        <dbReference type="ChEBI" id="CHEBI:15377"/>
        <dbReference type="ChEBI" id="CHEBI:22801"/>
        <dbReference type="ChEBI" id="CHEBI:52639"/>
        <dbReference type="EC" id="3.2.1.45"/>
    </reaction>
    <physiologicalReaction direction="left-to-right" evidence="1">
        <dbReference type="Rhea" id="RHEA:13270"/>
    </physiologicalReaction>
</comment>
<dbReference type="GO" id="GO:0004336">
    <property type="term" value="F:galactosylceramidase activity"/>
    <property type="evidence" value="ECO:0007669"/>
    <property type="project" value="UniProtKB-EC"/>
</dbReference>
<comment type="pathway">
    <text evidence="4">Sphingolipid metabolism.</text>
</comment>
<dbReference type="GO" id="GO:0042176">
    <property type="term" value="P:regulation of protein catabolic process"/>
    <property type="evidence" value="ECO:0007669"/>
    <property type="project" value="UniProtKB-ARBA"/>
</dbReference>
<evidence type="ECO:0000256" key="11">
    <source>
        <dbReference type="ARBA" id="ARBA00033633"/>
    </source>
</evidence>
<protein>
    <recommendedName>
        <fullName evidence="23">Glucosylceramidase</fullName>
        <ecNumber evidence="23">3.2.1.45</ecNumber>
    </recommendedName>
</protein>
<comment type="catalytic activity">
    <reaction evidence="21">
        <text>beta-D-glucosyl-N-octanoylsphing-4E-enine + cholesterol = N-octanoylsphing-4-enine + cholesteryl 3-beta-D-glucoside</text>
        <dbReference type="Rhea" id="RHEA:70303"/>
        <dbReference type="ChEBI" id="CHEBI:16113"/>
        <dbReference type="ChEBI" id="CHEBI:17495"/>
        <dbReference type="ChEBI" id="CHEBI:45815"/>
        <dbReference type="ChEBI" id="CHEBI:65222"/>
    </reaction>
    <physiologicalReaction direction="left-to-right" evidence="21">
        <dbReference type="Rhea" id="RHEA:70304"/>
    </physiologicalReaction>
    <physiologicalReaction direction="right-to-left" evidence="21">
        <dbReference type="Rhea" id="RHEA:70305"/>
    </physiologicalReaction>
</comment>
<feature type="transmembrane region" description="Helical" evidence="24">
    <location>
        <begin position="50"/>
        <end position="69"/>
    </location>
</feature>
<dbReference type="GO" id="GO:0005765">
    <property type="term" value="C:lysosomal membrane"/>
    <property type="evidence" value="ECO:0007669"/>
    <property type="project" value="UniProtKB-SubCell"/>
</dbReference>
<feature type="domain" description="Glycosyl hydrolase family 30 beta sandwich" evidence="26">
    <location>
        <begin position="501"/>
        <end position="563"/>
    </location>
</feature>
<dbReference type="Gene3D" id="3.20.20.80">
    <property type="entry name" value="Glycosidases"/>
    <property type="match status" value="1"/>
</dbReference>
<evidence type="ECO:0000256" key="15">
    <source>
        <dbReference type="ARBA" id="ARBA00048055"/>
    </source>
</evidence>
<dbReference type="EMBL" id="JANPWB010000016">
    <property type="protein sequence ID" value="KAJ1080657.1"/>
    <property type="molecule type" value="Genomic_DNA"/>
</dbReference>
<evidence type="ECO:0000256" key="24">
    <source>
        <dbReference type="SAM" id="Phobius"/>
    </source>
</evidence>
<dbReference type="InterPro" id="IPR001139">
    <property type="entry name" value="Glyco_hydro_30"/>
</dbReference>
<evidence type="ECO:0000256" key="10">
    <source>
        <dbReference type="ARBA" id="ARBA00023098"/>
    </source>
</evidence>
<keyword evidence="24" id="KW-1133">Transmembrane helix</keyword>
<dbReference type="GO" id="GO:0030163">
    <property type="term" value="P:protein catabolic process"/>
    <property type="evidence" value="ECO:0007669"/>
    <property type="project" value="UniProtKB-ARBA"/>
</dbReference>
<dbReference type="GO" id="GO:0004348">
    <property type="term" value="F:glucosylceramidase activity"/>
    <property type="evidence" value="ECO:0007669"/>
    <property type="project" value="UniProtKB-EC"/>
</dbReference>
<evidence type="ECO:0000256" key="9">
    <source>
        <dbReference type="ARBA" id="ARBA00022919"/>
    </source>
</evidence>
<gene>
    <name evidence="27" type="ORF">NDU88_000851</name>
</gene>
<keyword evidence="24" id="KW-0812">Transmembrane</keyword>
<comment type="catalytic activity">
    <reaction evidence="15">
        <text>a beta-D-glucosyl-(1&lt;-&gt;1')-N-acylsphing-4-enine + cholesterol = cholesteryl 3-beta-D-glucoside + an N-acylsphing-4-enine</text>
        <dbReference type="Rhea" id="RHEA:58264"/>
        <dbReference type="ChEBI" id="CHEBI:16113"/>
        <dbReference type="ChEBI" id="CHEBI:17495"/>
        <dbReference type="ChEBI" id="CHEBI:22801"/>
        <dbReference type="ChEBI" id="CHEBI:52639"/>
    </reaction>
    <physiologicalReaction direction="left-to-right" evidence="15">
        <dbReference type="Rhea" id="RHEA:58265"/>
    </physiologicalReaction>
    <physiologicalReaction direction="right-to-left" evidence="15">
        <dbReference type="Rhea" id="RHEA:58266"/>
    </physiologicalReaction>
</comment>
<evidence type="ECO:0000256" key="14">
    <source>
        <dbReference type="ARBA" id="ARBA00033703"/>
    </source>
</evidence>
<evidence type="ECO:0000256" key="21">
    <source>
        <dbReference type="ARBA" id="ARBA00049379"/>
    </source>
</evidence>
<evidence type="ECO:0000256" key="19">
    <source>
        <dbReference type="ARBA" id="ARBA00048817"/>
    </source>
</evidence>
<organism evidence="27 28">
    <name type="scientific">Pleurodeles waltl</name>
    <name type="common">Iberian ribbed newt</name>
    <dbReference type="NCBI Taxonomy" id="8319"/>
    <lineage>
        <taxon>Eukaryota</taxon>
        <taxon>Metazoa</taxon>
        <taxon>Chordata</taxon>
        <taxon>Craniata</taxon>
        <taxon>Vertebrata</taxon>
        <taxon>Euteleostomi</taxon>
        <taxon>Amphibia</taxon>
        <taxon>Batrachia</taxon>
        <taxon>Caudata</taxon>
        <taxon>Salamandroidea</taxon>
        <taxon>Salamandridae</taxon>
        <taxon>Pleurodelinae</taxon>
        <taxon>Pleurodeles</taxon>
    </lineage>
</organism>
<dbReference type="GO" id="GO:0006914">
    <property type="term" value="P:autophagy"/>
    <property type="evidence" value="ECO:0007669"/>
    <property type="project" value="UniProtKB-ARBA"/>
</dbReference>
<dbReference type="GO" id="GO:0010605">
    <property type="term" value="P:negative regulation of macromolecule metabolic process"/>
    <property type="evidence" value="ECO:0007669"/>
    <property type="project" value="UniProtKB-ARBA"/>
</dbReference>
<dbReference type="SUPFAM" id="SSF51011">
    <property type="entry name" value="Glycosyl hydrolase domain"/>
    <property type="match status" value="2"/>
</dbReference>
<evidence type="ECO:0000256" key="23">
    <source>
        <dbReference type="RuleBase" id="RU361188"/>
    </source>
</evidence>
<evidence type="ECO:0000256" key="2">
    <source>
        <dbReference type="ARBA" id="ARBA00004207"/>
    </source>
</evidence>
<comment type="catalytic activity">
    <reaction evidence="12">
        <text>cholesteryl 3-beta-D-glucoside + H2O = cholesterol + D-glucose</text>
        <dbReference type="Rhea" id="RHEA:11956"/>
        <dbReference type="ChEBI" id="CHEBI:4167"/>
        <dbReference type="ChEBI" id="CHEBI:15377"/>
        <dbReference type="ChEBI" id="CHEBI:16113"/>
        <dbReference type="ChEBI" id="CHEBI:17495"/>
    </reaction>
    <physiologicalReaction direction="left-to-right" evidence="12">
        <dbReference type="Rhea" id="RHEA:11957"/>
    </physiologicalReaction>
</comment>
<feature type="domain" description="Glycosyl hydrolase family 30 TIM-barrel" evidence="25">
    <location>
        <begin position="149"/>
        <end position="498"/>
    </location>
</feature>
<comment type="catalytic activity">
    <reaction evidence="19">
        <text>a beta-D-xylosyl-(1&lt;-&gt;1')-N-acylsphing-4-enine + cholesterol = cholesteryl 3-beta-D-xyloside + an N-acylsphing-4-enine</text>
        <dbReference type="Rhea" id="RHEA:70239"/>
        <dbReference type="ChEBI" id="CHEBI:16113"/>
        <dbReference type="ChEBI" id="CHEBI:52639"/>
        <dbReference type="ChEBI" id="CHEBI:189067"/>
        <dbReference type="ChEBI" id="CHEBI:189068"/>
    </reaction>
    <physiologicalReaction direction="left-to-right" evidence="19">
        <dbReference type="Rhea" id="RHEA:70240"/>
    </physiologicalReaction>
</comment>
<keyword evidence="8 23" id="KW-0378">Hydrolase</keyword>
<dbReference type="FunFam" id="3.20.20.80:FF:000030">
    <property type="entry name" value="Lysosomal acid glucosylceramidase"/>
    <property type="match status" value="1"/>
</dbReference>
<dbReference type="InterPro" id="IPR017853">
    <property type="entry name" value="GH"/>
</dbReference>
<comment type="catalytic activity">
    <reaction evidence="14">
        <text>1-(beta-D-galactosyl)-N-dodecanoylsphing-4-enine + cholesterol = cholesteryl 3-beta-D-galactoside + N-dodecanoylsphing-4-enine</text>
        <dbReference type="Rhea" id="RHEA:70255"/>
        <dbReference type="ChEBI" id="CHEBI:16113"/>
        <dbReference type="ChEBI" id="CHEBI:72956"/>
        <dbReference type="ChEBI" id="CHEBI:73432"/>
        <dbReference type="ChEBI" id="CHEBI:189066"/>
    </reaction>
    <physiologicalReaction direction="left-to-right" evidence="14">
        <dbReference type="Rhea" id="RHEA:70256"/>
    </physiologicalReaction>
    <physiologicalReaction direction="right-to-left" evidence="14">
        <dbReference type="Rhea" id="RHEA:70257"/>
    </physiologicalReaction>
</comment>
<evidence type="ECO:0000256" key="12">
    <source>
        <dbReference type="ARBA" id="ARBA00033646"/>
    </source>
</evidence>
<keyword evidence="7" id="KW-0732">Signal</keyword>
<dbReference type="EC" id="3.2.1.45" evidence="23"/>
<comment type="pathway">
    <text evidence="5">Lipid metabolism.</text>
</comment>
<evidence type="ECO:0000256" key="4">
    <source>
        <dbReference type="ARBA" id="ARBA00004991"/>
    </source>
</evidence>
<dbReference type="GO" id="GO:0005102">
    <property type="term" value="F:signaling receptor binding"/>
    <property type="evidence" value="ECO:0007669"/>
    <property type="project" value="UniProtKB-ARBA"/>
</dbReference>
<evidence type="ECO:0000256" key="22">
    <source>
        <dbReference type="ARBA" id="ARBA00049516"/>
    </source>
</evidence>
<keyword evidence="10 23" id="KW-0443">Lipid metabolism</keyword>
<keyword evidence="9 23" id="KW-0746">Sphingolipid metabolism</keyword>
<dbReference type="GO" id="GO:0007040">
    <property type="term" value="P:lysosome organization"/>
    <property type="evidence" value="ECO:0007669"/>
    <property type="project" value="UniProtKB-ARBA"/>
</dbReference>
<comment type="catalytic activity">
    <reaction evidence="16">
        <text>beta-D-glucosyl-(1&lt;-&gt;1)-N-octadecanoylsphing-4-enine + cholesterol = cholesteryl 3-beta-D-glucoside + N-octadecanoylsphing-4-enine</text>
        <dbReference type="Rhea" id="RHEA:70311"/>
        <dbReference type="ChEBI" id="CHEBI:16113"/>
        <dbReference type="ChEBI" id="CHEBI:17495"/>
        <dbReference type="ChEBI" id="CHEBI:72961"/>
        <dbReference type="ChEBI" id="CHEBI:84719"/>
    </reaction>
    <physiologicalReaction direction="left-to-right" evidence="16">
        <dbReference type="Rhea" id="RHEA:70312"/>
    </physiologicalReaction>
    <physiologicalReaction direction="right-to-left" evidence="16">
        <dbReference type="Rhea" id="RHEA:70313"/>
    </physiologicalReaction>
</comment>
<keyword evidence="23" id="KW-0326">Glycosidase</keyword>
<comment type="catalytic activity">
    <reaction evidence="17">
        <text>a beta-D-galactosyl-(1&lt;-&gt;1')-N-acylsphing-4-enine + cholesterol = cholesteryl 3-beta-D-galactoside + an N-acylsphing-4-enine</text>
        <dbReference type="Rhea" id="RHEA:70235"/>
        <dbReference type="ChEBI" id="CHEBI:16113"/>
        <dbReference type="ChEBI" id="CHEBI:18390"/>
        <dbReference type="ChEBI" id="CHEBI:52639"/>
        <dbReference type="ChEBI" id="CHEBI:189066"/>
    </reaction>
    <physiologicalReaction direction="left-to-right" evidence="17">
        <dbReference type="Rhea" id="RHEA:70236"/>
    </physiologicalReaction>
    <physiologicalReaction direction="right-to-left" evidence="17">
        <dbReference type="Rhea" id="RHEA:70237"/>
    </physiologicalReaction>
</comment>
<evidence type="ECO:0000256" key="3">
    <source>
        <dbReference type="ARBA" id="ARBA00004731"/>
    </source>
</evidence>
<evidence type="ECO:0000256" key="7">
    <source>
        <dbReference type="ARBA" id="ARBA00022729"/>
    </source>
</evidence>
<dbReference type="GO" id="GO:0046527">
    <property type="term" value="F:glucosyltransferase activity"/>
    <property type="evidence" value="ECO:0007669"/>
    <property type="project" value="UniProtKB-ARBA"/>
</dbReference>
<reference evidence="27" key="1">
    <citation type="journal article" date="2022" name="bioRxiv">
        <title>Sequencing and chromosome-scale assembly of the giantPleurodeles waltlgenome.</title>
        <authorList>
            <person name="Brown T."/>
            <person name="Elewa A."/>
            <person name="Iarovenko S."/>
            <person name="Subramanian E."/>
            <person name="Araus A.J."/>
            <person name="Petzold A."/>
            <person name="Susuki M."/>
            <person name="Suzuki K.-i.T."/>
            <person name="Hayashi T."/>
            <person name="Toyoda A."/>
            <person name="Oliveira C."/>
            <person name="Osipova E."/>
            <person name="Leigh N.D."/>
            <person name="Simon A."/>
            <person name="Yun M.H."/>
        </authorList>
    </citation>
    <scope>NUCLEOTIDE SEQUENCE</scope>
    <source>
        <strain evidence="27">20211129_DDA</strain>
        <tissue evidence="27">Liver</tissue>
    </source>
</reference>
<dbReference type="PANTHER" id="PTHR11069:SF23">
    <property type="entry name" value="LYSOSOMAL ACID GLUCOSYLCERAMIDASE"/>
    <property type="match status" value="1"/>
</dbReference>
<evidence type="ECO:0000256" key="6">
    <source>
        <dbReference type="ARBA" id="ARBA00005382"/>
    </source>
</evidence>
<evidence type="ECO:0000256" key="16">
    <source>
        <dbReference type="ARBA" id="ARBA00048111"/>
    </source>
</evidence>
<evidence type="ECO:0000256" key="13">
    <source>
        <dbReference type="ARBA" id="ARBA00033698"/>
    </source>
</evidence>
<dbReference type="GO" id="GO:0006680">
    <property type="term" value="P:glucosylceramide catabolic process"/>
    <property type="evidence" value="ECO:0007669"/>
    <property type="project" value="UniProtKB-ARBA"/>
</dbReference>
<comment type="catalytic activity">
    <reaction evidence="11">
        <text>beta-D-xylosyl-(1&lt;-&gt;1')-N-(9Z-octadecenoyl)-sphing-4-enine + cholesterol = cholesteryl 3-beta-D-xyloside + N-(9Z-octadecenoyl)-sphing-4-enine</text>
        <dbReference type="Rhea" id="RHEA:70251"/>
        <dbReference type="ChEBI" id="CHEBI:16113"/>
        <dbReference type="ChEBI" id="CHEBI:77996"/>
        <dbReference type="ChEBI" id="CHEBI:189067"/>
        <dbReference type="ChEBI" id="CHEBI:189081"/>
    </reaction>
    <physiologicalReaction direction="left-to-right" evidence="11">
        <dbReference type="Rhea" id="RHEA:70252"/>
    </physiologicalReaction>
</comment>
<name>A0AAV7KRB5_PLEWA</name>
<evidence type="ECO:0000256" key="8">
    <source>
        <dbReference type="ARBA" id="ARBA00022801"/>
    </source>
</evidence>
<dbReference type="Pfam" id="PF02055">
    <property type="entry name" value="Glyco_hydro_30"/>
    <property type="match status" value="1"/>
</dbReference>
<dbReference type="GO" id="GO:0008422">
    <property type="term" value="F:beta-glucosidase activity"/>
    <property type="evidence" value="ECO:0007669"/>
    <property type="project" value="UniProtKB-ARBA"/>
</dbReference>
<evidence type="ECO:0000256" key="5">
    <source>
        <dbReference type="ARBA" id="ARBA00005189"/>
    </source>
</evidence>
<evidence type="ECO:0000256" key="17">
    <source>
        <dbReference type="ARBA" id="ARBA00048182"/>
    </source>
</evidence>
<dbReference type="PANTHER" id="PTHR11069">
    <property type="entry name" value="GLUCOSYLCERAMIDASE"/>
    <property type="match status" value="1"/>
</dbReference>
<evidence type="ECO:0000313" key="27">
    <source>
        <dbReference type="EMBL" id="KAJ1080657.1"/>
    </source>
</evidence>
<evidence type="ECO:0000259" key="26">
    <source>
        <dbReference type="Pfam" id="PF17189"/>
    </source>
</evidence>
<evidence type="ECO:0000256" key="20">
    <source>
        <dbReference type="ARBA" id="ARBA00048880"/>
    </source>
</evidence>
<dbReference type="InterPro" id="IPR033452">
    <property type="entry name" value="GH30_C"/>
</dbReference>
<comment type="catalytic activity">
    <reaction evidence="13">
        <text>a beta-D-galactosyl-(1&lt;-&gt;1')-N-acylsphing-4-enine + H2O = an N-acylsphing-4-enine + D-galactose</text>
        <dbReference type="Rhea" id="RHEA:14297"/>
        <dbReference type="ChEBI" id="CHEBI:4139"/>
        <dbReference type="ChEBI" id="CHEBI:15377"/>
        <dbReference type="ChEBI" id="CHEBI:18390"/>
        <dbReference type="ChEBI" id="CHEBI:52639"/>
        <dbReference type="EC" id="3.2.1.46"/>
    </reaction>
    <physiologicalReaction direction="left-to-right" evidence="13">
        <dbReference type="Rhea" id="RHEA:14298"/>
    </physiologicalReaction>
</comment>
<comment type="catalytic activity">
    <reaction evidence="20">
        <text>beta-D-glucosyl-(1&lt;-&gt;1')-N-(15Z-tetracosenoyl)-sphing-4-enine + cholesterol = N-(15Z-tetracosenoyl)-sphing-4-enine + cholesteryl 3-beta-D-glucoside</text>
        <dbReference type="Rhea" id="RHEA:70315"/>
        <dbReference type="ChEBI" id="CHEBI:16113"/>
        <dbReference type="ChEBI" id="CHEBI:17495"/>
        <dbReference type="ChEBI" id="CHEBI:74450"/>
        <dbReference type="ChEBI" id="CHEBI:76302"/>
    </reaction>
    <physiologicalReaction direction="left-to-right" evidence="20">
        <dbReference type="Rhea" id="RHEA:70316"/>
    </physiologicalReaction>
    <physiologicalReaction direction="right-to-left" evidence="20">
        <dbReference type="Rhea" id="RHEA:70317"/>
    </physiologicalReaction>
</comment>
<dbReference type="GO" id="GO:0016241">
    <property type="term" value="P:regulation of macroautophagy"/>
    <property type="evidence" value="ECO:0007669"/>
    <property type="project" value="UniProtKB-ARBA"/>
</dbReference>
<dbReference type="PRINTS" id="PR00843">
    <property type="entry name" value="GLHYDRLASE30"/>
</dbReference>
<accession>A0AAV7KRB5</accession>
<dbReference type="AlphaFoldDB" id="A0AAV7KRB5"/>
<dbReference type="GO" id="GO:0042391">
    <property type="term" value="P:regulation of membrane potential"/>
    <property type="evidence" value="ECO:0007669"/>
    <property type="project" value="UniProtKB-ARBA"/>
</dbReference>
<dbReference type="InterPro" id="IPR033453">
    <property type="entry name" value="Glyco_hydro_30_TIM-barrel"/>
</dbReference>
<evidence type="ECO:0000256" key="1">
    <source>
        <dbReference type="ARBA" id="ARBA00001013"/>
    </source>
</evidence>
<comment type="pathway">
    <text evidence="3">Steroid metabolism; cholesterol metabolism.</text>
</comment>
<dbReference type="GO" id="GO:0032006">
    <property type="term" value="P:regulation of TOR signaling"/>
    <property type="evidence" value="ECO:0007669"/>
    <property type="project" value="UniProtKB-ARBA"/>
</dbReference>
<proteinExistence type="inferred from homology"/>
<dbReference type="SUPFAM" id="SSF51445">
    <property type="entry name" value="(Trans)glycosidases"/>
    <property type="match status" value="1"/>
</dbReference>
<evidence type="ECO:0000259" key="25">
    <source>
        <dbReference type="Pfam" id="PF02055"/>
    </source>
</evidence>
<evidence type="ECO:0000256" key="18">
    <source>
        <dbReference type="ARBA" id="ARBA00048698"/>
    </source>
</evidence>
<dbReference type="Proteomes" id="UP001066276">
    <property type="component" value="Chromosome 12"/>
</dbReference>
<evidence type="ECO:0000313" key="28">
    <source>
        <dbReference type="Proteomes" id="UP001066276"/>
    </source>
</evidence>
<comment type="subcellular location">
    <subcellularLocation>
        <location evidence="2">Lysosome membrane</location>
        <topology evidence="2">Peripheral membrane protein</topology>
        <orientation evidence="2">Lumenal side</orientation>
    </subcellularLocation>
</comment>